<evidence type="ECO:0000256" key="13">
    <source>
        <dbReference type="PIRSR" id="PIRSR001589-3"/>
    </source>
</evidence>
<evidence type="ECO:0000313" key="15">
    <source>
        <dbReference type="EMBL" id="CAA9435686.1"/>
    </source>
</evidence>
<gene>
    <name evidence="15" type="ORF">AVDCRST_MAG78-2013</name>
</gene>
<dbReference type="InterPro" id="IPR029055">
    <property type="entry name" value="Ntn_hydrolases_N"/>
</dbReference>
<evidence type="ECO:0000259" key="14">
    <source>
        <dbReference type="PROSITE" id="PS51278"/>
    </source>
</evidence>
<dbReference type="PANTHER" id="PTHR11772:SF2">
    <property type="entry name" value="ASPARAGINE SYNTHETASE [GLUTAMINE-HYDROLYZING]"/>
    <property type="match status" value="1"/>
</dbReference>
<feature type="binding site" evidence="12">
    <location>
        <position position="93"/>
    </location>
    <ligand>
        <name>L-glutamine</name>
        <dbReference type="ChEBI" id="CHEBI:58359"/>
    </ligand>
</feature>
<evidence type="ECO:0000256" key="7">
    <source>
        <dbReference type="ARBA" id="ARBA00022888"/>
    </source>
</evidence>
<keyword evidence="6 12" id="KW-0067">ATP-binding</keyword>
<dbReference type="GO" id="GO:0004066">
    <property type="term" value="F:asparagine synthase (glutamine-hydrolyzing) activity"/>
    <property type="evidence" value="ECO:0007669"/>
    <property type="project" value="UniProtKB-EC"/>
</dbReference>
<organism evidence="15">
    <name type="scientific">uncultured Rubrobacteraceae bacterium</name>
    <dbReference type="NCBI Taxonomy" id="349277"/>
    <lineage>
        <taxon>Bacteria</taxon>
        <taxon>Bacillati</taxon>
        <taxon>Actinomycetota</taxon>
        <taxon>Rubrobacteria</taxon>
        <taxon>Rubrobacterales</taxon>
        <taxon>Rubrobacteraceae</taxon>
        <taxon>environmental samples</taxon>
    </lineage>
</organism>
<dbReference type="InterPro" id="IPR017932">
    <property type="entry name" value="GATase_2_dom"/>
</dbReference>
<keyword evidence="7 11" id="KW-0061">Asparagine biosynthesis</keyword>
<dbReference type="CDD" id="cd01991">
    <property type="entry name" value="Asn_synthase_B_C"/>
    <property type="match status" value="1"/>
</dbReference>
<dbReference type="GO" id="GO:0005524">
    <property type="term" value="F:ATP binding"/>
    <property type="evidence" value="ECO:0007669"/>
    <property type="project" value="UniProtKB-KW"/>
</dbReference>
<dbReference type="InterPro" id="IPR033738">
    <property type="entry name" value="AsnB_N"/>
</dbReference>
<evidence type="ECO:0000256" key="6">
    <source>
        <dbReference type="ARBA" id="ARBA00022840"/>
    </source>
</evidence>
<comment type="pathway">
    <text evidence="9">Amino-acid biosynthesis.</text>
</comment>
<feature type="binding site" evidence="12">
    <location>
        <position position="266"/>
    </location>
    <ligand>
        <name>ATP</name>
        <dbReference type="ChEBI" id="CHEBI:30616"/>
    </ligand>
</feature>
<comment type="similarity">
    <text evidence="1">Belongs to the asparagine synthetase family.</text>
</comment>
<keyword evidence="4 11" id="KW-0028">Amino-acid biosynthesis</keyword>
<dbReference type="PANTHER" id="PTHR11772">
    <property type="entry name" value="ASPARAGINE SYNTHETASE"/>
    <property type="match status" value="1"/>
</dbReference>
<sequence>MCGIAGDYGGIEPNIAERMLKRLVHRGPDGEGSVEVAGNWLGHRRLSIVDVEGGEQPLKTKSGDLFLVGNGEIYNHEELRETLPEGRFSTKSDNEVALHLFDLRGPDSFSEMHGMYAFIIAGEDGRFVAARDPVGIKPLYWARRDDHVRFASELGAYDEDWQPDAEAFPPGHYWTPEDGLVCFAAPVPHDKDDLEHFEGPSEPGAEIPDSILTRVRDQLIETVEGQMMGDVPVGVFLSGGLDSNLVAAIAARWYEKRGETLKTFAVGLKDSPDLEAARAVAEYLGTEHYESVYTAEDALEVLPEVVRVIENFDPSLVRSAVPNYILAKFTAEHVKVVLTGEGADEIFAGYEYLEEFETEEELHDELVRIIEGLHNLNLQRGDRVTMAHGLEARVPFLELGMIHLGLSLPAGWKLAGEDQPEKRLLRQAFDGWLPDEFIWRKKAQFGDGSGAVTVLQEKMEESVTEEEFENERNEVEPPLRTREEVAYYRIFREYLGEVRPEQTVGRFATA</sequence>
<proteinExistence type="inferred from homology"/>
<dbReference type="SUPFAM" id="SSF56235">
    <property type="entry name" value="N-terminal nucleophile aminohydrolases (Ntn hydrolases)"/>
    <property type="match status" value="1"/>
</dbReference>
<name>A0A6J4Q882_9ACTN</name>
<dbReference type="InterPro" id="IPR006426">
    <property type="entry name" value="Asn_synth_AEB"/>
</dbReference>
<feature type="domain" description="Glutamine amidotransferase type-2" evidence="14">
    <location>
        <begin position="2"/>
        <end position="179"/>
    </location>
</feature>
<dbReference type="Pfam" id="PF13537">
    <property type="entry name" value="GATase_7"/>
    <property type="match status" value="1"/>
</dbReference>
<dbReference type="EMBL" id="CADCVB010000134">
    <property type="protein sequence ID" value="CAA9435686.1"/>
    <property type="molecule type" value="Genomic_DNA"/>
</dbReference>
<evidence type="ECO:0000256" key="4">
    <source>
        <dbReference type="ARBA" id="ARBA00022605"/>
    </source>
</evidence>
<dbReference type="SUPFAM" id="SSF52402">
    <property type="entry name" value="Adenine nucleotide alpha hydrolases-like"/>
    <property type="match status" value="1"/>
</dbReference>
<dbReference type="AlphaFoldDB" id="A0A6J4Q882"/>
<evidence type="ECO:0000256" key="11">
    <source>
        <dbReference type="PIRSR" id="PIRSR001589-1"/>
    </source>
</evidence>
<dbReference type="InterPro" id="IPR001962">
    <property type="entry name" value="Asn_synthase"/>
</dbReference>
<evidence type="ECO:0000256" key="3">
    <source>
        <dbReference type="ARBA" id="ARBA00022598"/>
    </source>
</evidence>
<evidence type="ECO:0000256" key="5">
    <source>
        <dbReference type="ARBA" id="ARBA00022741"/>
    </source>
</evidence>
<keyword evidence="3 15" id="KW-0436">Ligase</keyword>
<evidence type="ECO:0000256" key="9">
    <source>
        <dbReference type="ARBA" id="ARBA00029440"/>
    </source>
</evidence>
<dbReference type="InterPro" id="IPR050795">
    <property type="entry name" value="Asn_Synthetase"/>
</dbReference>
<dbReference type="PROSITE" id="PS51278">
    <property type="entry name" value="GATASE_TYPE_2"/>
    <property type="match status" value="1"/>
</dbReference>
<dbReference type="NCBIfam" id="TIGR01536">
    <property type="entry name" value="asn_synth_AEB"/>
    <property type="match status" value="1"/>
</dbReference>
<dbReference type="NCBIfam" id="NF006949">
    <property type="entry name" value="PRK09431.1"/>
    <property type="match status" value="1"/>
</dbReference>
<protein>
    <recommendedName>
        <fullName evidence="2">asparagine synthase (glutamine-hydrolyzing)</fullName>
        <ecNumber evidence="2">6.3.5.4</ecNumber>
    </recommendedName>
</protein>
<dbReference type="PIRSF" id="PIRSF001589">
    <property type="entry name" value="Asn_synthetase_glu-h"/>
    <property type="match status" value="1"/>
</dbReference>
<dbReference type="EC" id="6.3.5.4" evidence="2"/>
<dbReference type="CDD" id="cd00712">
    <property type="entry name" value="AsnB"/>
    <property type="match status" value="1"/>
</dbReference>
<dbReference type="Gene3D" id="3.60.20.10">
    <property type="entry name" value="Glutamine Phosphoribosylpyrophosphate, subunit 1, domain 1"/>
    <property type="match status" value="1"/>
</dbReference>
<accession>A0A6J4Q882</accession>
<evidence type="ECO:0000256" key="8">
    <source>
        <dbReference type="ARBA" id="ARBA00022962"/>
    </source>
</evidence>
<reference evidence="15" key="1">
    <citation type="submission" date="2020-02" db="EMBL/GenBank/DDBJ databases">
        <authorList>
            <person name="Meier V. D."/>
        </authorList>
    </citation>
    <scope>NUCLEOTIDE SEQUENCE</scope>
    <source>
        <strain evidence="15">AVDCRST_MAG78</strain>
    </source>
</reference>
<dbReference type="Pfam" id="PF00733">
    <property type="entry name" value="Asn_synthase"/>
    <property type="match status" value="2"/>
</dbReference>
<feature type="active site" description="For GATase activity" evidence="11">
    <location>
        <position position="2"/>
    </location>
</feature>
<keyword evidence="8 11" id="KW-0315">Glutamine amidotransferase</keyword>
<keyword evidence="5 12" id="KW-0547">Nucleotide-binding</keyword>
<dbReference type="GO" id="GO:0005829">
    <property type="term" value="C:cytosol"/>
    <property type="evidence" value="ECO:0007669"/>
    <property type="project" value="TreeGrafter"/>
</dbReference>
<evidence type="ECO:0000256" key="2">
    <source>
        <dbReference type="ARBA" id="ARBA00012737"/>
    </source>
</evidence>
<comment type="catalytic activity">
    <reaction evidence="10">
        <text>L-aspartate + L-glutamine + ATP + H2O = L-asparagine + L-glutamate + AMP + diphosphate + H(+)</text>
        <dbReference type="Rhea" id="RHEA:12228"/>
        <dbReference type="ChEBI" id="CHEBI:15377"/>
        <dbReference type="ChEBI" id="CHEBI:15378"/>
        <dbReference type="ChEBI" id="CHEBI:29985"/>
        <dbReference type="ChEBI" id="CHEBI:29991"/>
        <dbReference type="ChEBI" id="CHEBI:30616"/>
        <dbReference type="ChEBI" id="CHEBI:33019"/>
        <dbReference type="ChEBI" id="CHEBI:58048"/>
        <dbReference type="ChEBI" id="CHEBI:58359"/>
        <dbReference type="ChEBI" id="CHEBI:456215"/>
        <dbReference type="EC" id="6.3.5.4"/>
    </reaction>
</comment>
<feature type="site" description="Important for beta-aspartyl-AMP intermediate formation" evidence="13">
    <location>
        <position position="341"/>
    </location>
</feature>
<evidence type="ECO:0000256" key="12">
    <source>
        <dbReference type="PIRSR" id="PIRSR001589-2"/>
    </source>
</evidence>
<dbReference type="GO" id="GO:0006529">
    <property type="term" value="P:asparagine biosynthetic process"/>
    <property type="evidence" value="ECO:0007669"/>
    <property type="project" value="UniProtKB-KW"/>
</dbReference>
<dbReference type="InterPro" id="IPR014729">
    <property type="entry name" value="Rossmann-like_a/b/a_fold"/>
</dbReference>
<evidence type="ECO:0000256" key="1">
    <source>
        <dbReference type="ARBA" id="ARBA00005752"/>
    </source>
</evidence>
<dbReference type="Gene3D" id="3.40.50.620">
    <property type="entry name" value="HUPs"/>
    <property type="match status" value="1"/>
</dbReference>
<evidence type="ECO:0000256" key="10">
    <source>
        <dbReference type="ARBA" id="ARBA00048741"/>
    </source>
</evidence>